<dbReference type="EMBL" id="BMZA01000004">
    <property type="protein sequence ID" value="GGZ02457.1"/>
    <property type="molecule type" value="Genomic_DNA"/>
</dbReference>
<evidence type="ECO:0000313" key="1">
    <source>
        <dbReference type="EMBL" id="GGZ02457.1"/>
    </source>
</evidence>
<proteinExistence type="predicted"/>
<dbReference type="RefSeq" id="WP_189620734.1">
    <property type="nucleotide sequence ID" value="NZ_BMZA01000004.1"/>
</dbReference>
<reference evidence="1" key="1">
    <citation type="journal article" date="2014" name="Int. J. Syst. Evol. Microbiol.">
        <title>Complete genome sequence of Corynebacterium casei LMG S-19264T (=DSM 44701T), isolated from a smear-ripened cheese.</title>
        <authorList>
            <consortium name="US DOE Joint Genome Institute (JGI-PGF)"/>
            <person name="Walter F."/>
            <person name="Albersmeier A."/>
            <person name="Kalinowski J."/>
            <person name="Ruckert C."/>
        </authorList>
    </citation>
    <scope>NUCLEOTIDE SEQUENCE</scope>
    <source>
        <strain evidence="1">KCTC 32255</strain>
    </source>
</reference>
<evidence type="ECO:0000313" key="2">
    <source>
        <dbReference type="Proteomes" id="UP000648075"/>
    </source>
</evidence>
<gene>
    <name evidence="1" type="ORF">GCM10011614_16900</name>
</gene>
<organism evidence="1 2">
    <name type="scientific">Novosphingobium colocasiae</name>
    <dbReference type="NCBI Taxonomy" id="1256513"/>
    <lineage>
        <taxon>Bacteria</taxon>
        <taxon>Pseudomonadati</taxon>
        <taxon>Pseudomonadota</taxon>
        <taxon>Alphaproteobacteria</taxon>
        <taxon>Sphingomonadales</taxon>
        <taxon>Sphingomonadaceae</taxon>
        <taxon>Novosphingobium</taxon>
    </lineage>
</organism>
<accession>A0A918PEN2</accession>
<reference evidence="1" key="2">
    <citation type="submission" date="2020-09" db="EMBL/GenBank/DDBJ databases">
        <authorList>
            <person name="Sun Q."/>
            <person name="Kim S."/>
        </authorList>
    </citation>
    <scope>NUCLEOTIDE SEQUENCE</scope>
    <source>
        <strain evidence="1">KCTC 32255</strain>
    </source>
</reference>
<dbReference type="AlphaFoldDB" id="A0A918PEN2"/>
<protein>
    <submittedName>
        <fullName evidence="1">Uncharacterized protein</fullName>
    </submittedName>
</protein>
<comment type="caution">
    <text evidence="1">The sequence shown here is derived from an EMBL/GenBank/DDBJ whole genome shotgun (WGS) entry which is preliminary data.</text>
</comment>
<name>A0A918PEN2_9SPHN</name>
<dbReference type="Proteomes" id="UP000648075">
    <property type="component" value="Unassembled WGS sequence"/>
</dbReference>
<sequence>MSAAIGAPCPIKDCAKHAKPGHLMCWPHWRRVPKALNHAVFDTFANLRNDPTAYIQAKDAAIAAVEAKEAAEGGAA</sequence>
<keyword evidence="2" id="KW-1185">Reference proteome</keyword>